<name>A0AAU9JSN6_9CILI</name>
<feature type="transmembrane region" description="Helical" evidence="1">
    <location>
        <begin position="226"/>
        <end position="246"/>
    </location>
</feature>
<dbReference type="Proteomes" id="UP001162131">
    <property type="component" value="Unassembled WGS sequence"/>
</dbReference>
<keyword evidence="1" id="KW-1133">Transmembrane helix</keyword>
<feature type="transmembrane region" description="Helical" evidence="1">
    <location>
        <begin position="192"/>
        <end position="214"/>
    </location>
</feature>
<comment type="caution">
    <text evidence="2">The sequence shown here is derived from an EMBL/GenBank/DDBJ whole genome shotgun (WGS) entry which is preliminary data.</text>
</comment>
<feature type="transmembrane region" description="Helical" evidence="1">
    <location>
        <begin position="111"/>
        <end position="131"/>
    </location>
</feature>
<protein>
    <submittedName>
        <fullName evidence="2">Uncharacterized protein</fullName>
    </submittedName>
</protein>
<accession>A0AAU9JSN6</accession>
<keyword evidence="1" id="KW-0812">Transmembrane</keyword>
<dbReference type="AlphaFoldDB" id="A0AAU9JSN6"/>
<evidence type="ECO:0000256" key="1">
    <source>
        <dbReference type="SAM" id="Phobius"/>
    </source>
</evidence>
<evidence type="ECO:0000313" key="3">
    <source>
        <dbReference type="Proteomes" id="UP001162131"/>
    </source>
</evidence>
<gene>
    <name evidence="2" type="ORF">BSTOLATCC_MIC46744</name>
</gene>
<feature type="transmembrane region" description="Helical" evidence="1">
    <location>
        <begin position="152"/>
        <end position="172"/>
    </location>
</feature>
<keyword evidence="3" id="KW-1185">Reference proteome</keyword>
<dbReference type="EMBL" id="CAJZBQ010000046">
    <property type="protein sequence ID" value="CAG9328753.1"/>
    <property type="molecule type" value="Genomic_DNA"/>
</dbReference>
<reference evidence="2" key="1">
    <citation type="submission" date="2021-09" db="EMBL/GenBank/DDBJ databases">
        <authorList>
            <consortium name="AG Swart"/>
            <person name="Singh M."/>
            <person name="Singh A."/>
            <person name="Seah K."/>
            <person name="Emmerich C."/>
        </authorList>
    </citation>
    <scope>NUCLEOTIDE SEQUENCE</scope>
    <source>
        <strain evidence="2">ATCC30299</strain>
    </source>
</reference>
<keyword evidence="1" id="KW-0472">Membrane</keyword>
<sequence>MRLISKERSIGFISSILNTKSKNRYEEIVKSLINYLVDAFHPHYSPKTSYRVQIIVEACNNLLQNFQVVSIFWYPVKTPHKWDDNSSIWRILNYSNYDNICQESSIYEICFYAEIFTIFFGFFVIILAWLAKFYMWKISKQLKYFSKVTINILVTAAFIPSLKILLIIFKYSTFNTSLVQEYLGANKEDYNYGLAGSILCFVGIGLLFLMVFSYELLSADLKHSNYFYIYFCSCFTDKIFHFFALLQLDRKCDSCY</sequence>
<evidence type="ECO:0000313" key="2">
    <source>
        <dbReference type="EMBL" id="CAG9328753.1"/>
    </source>
</evidence>
<organism evidence="2 3">
    <name type="scientific">Blepharisma stoltei</name>
    <dbReference type="NCBI Taxonomy" id="1481888"/>
    <lineage>
        <taxon>Eukaryota</taxon>
        <taxon>Sar</taxon>
        <taxon>Alveolata</taxon>
        <taxon>Ciliophora</taxon>
        <taxon>Postciliodesmatophora</taxon>
        <taxon>Heterotrichea</taxon>
        <taxon>Heterotrichida</taxon>
        <taxon>Blepharismidae</taxon>
        <taxon>Blepharisma</taxon>
    </lineage>
</organism>
<proteinExistence type="predicted"/>